<dbReference type="PANTHER" id="PTHR47447">
    <property type="entry name" value="OS03G0856100 PROTEIN"/>
    <property type="match status" value="1"/>
</dbReference>
<dbReference type="EMBL" id="LGRX02004312">
    <property type="protein sequence ID" value="KAK3280659.1"/>
    <property type="molecule type" value="Genomic_DNA"/>
</dbReference>
<organism evidence="4 5">
    <name type="scientific">Cymbomonas tetramitiformis</name>
    <dbReference type="NCBI Taxonomy" id="36881"/>
    <lineage>
        <taxon>Eukaryota</taxon>
        <taxon>Viridiplantae</taxon>
        <taxon>Chlorophyta</taxon>
        <taxon>Pyramimonadophyceae</taxon>
        <taxon>Pyramimonadales</taxon>
        <taxon>Pyramimonadaceae</taxon>
        <taxon>Cymbomonas</taxon>
    </lineage>
</organism>
<dbReference type="InterPro" id="IPR002885">
    <property type="entry name" value="PPR_rpt"/>
</dbReference>
<evidence type="ECO:0000256" key="2">
    <source>
        <dbReference type="ARBA" id="ARBA00022737"/>
    </source>
</evidence>
<evidence type="ECO:0008006" key="6">
    <source>
        <dbReference type="Google" id="ProtNLM"/>
    </source>
</evidence>
<comment type="caution">
    <text evidence="4">The sequence shown here is derived from an EMBL/GenBank/DDBJ whole genome shotgun (WGS) entry which is preliminary data.</text>
</comment>
<evidence type="ECO:0000313" key="4">
    <source>
        <dbReference type="EMBL" id="KAK3280659.1"/>
    </source>
</evidence>
<feature type="repeat" description="PPR" evidence="3">
    <location>
        <begin position="945"/>
        <end position="979"/>
    </location>
</feature>
<sequence>MALGGATCSLDSFRFSDQLQNRRIDSLQSARSHLTKCNAVLKYSTFKTFDNHRPESDAQLERLPDSPGKVINAEPPSCSASPRVKRAVPVFKFSIPASKWQRPRLPTAQPPREDHPPSAAFVHPLKGKRRRVEQIAGDVAPAVMELMRLAPDTDATMLLRTAQLKDDDLSHLLVLLDQLPVDELNKRFAAAVCRWMHQAEHLTGLEGGLLVSLLQKCGQPGDAMAVFEAMDEAQMKKGHYSYHGALRACAEVSYHGALRACAEAGLPGRAVDIAERMQTELGLPWKGSVYSSLIAACANAGQLQEALSWHGKMRSAEARGSAEAYGALISAAADAEQWQTLMWAMQEMCEDGVVGAVRAIEWRDAAQGDAGGGRPRNYAALIAGCAAEGEFGRAIALHEEMRRRQDRGGRVARRVLAHCAVLRVCLRGGQHDDARRIFTELRDAGEPLDGVMYGAFLLACLSHGDVKAAWQALCDLQDEELHVEAEVCCTLIRALGGAGQWSRVLQVYELLEREGAAGAAAHAALVEAAAECGQTEYVFDFLGERKVDLAAEVYAAAIRGFVRAKLPEHAFAAMAAMDEAGVSGSHSSHLAVLELCAAEGLDGRALDELEAMRGNSIEAGGAAYAALVGAFIKAGKLDDTLDLLAVLPPDAEVYTAVMQRFADAALPEHALATAAAMYHRGLKADNAACLKVIDAYAKIGEWERADDVRQLMTWPKLPKYRNALDVLHEGLCAAGLWRQGCRIIRMMRRRHIDNGHRECDRIMPHQYNMLLRACCAAGEADRAMSFFTLMGRGVNGERGARTPTTYIYMIKMHGVLGELEKAMGVFEISQKDSISADAMSNVYSAMIGACALCGHWESAMVVFDSMRDKGVAQTALVYIAAMVACGNGGRWELALQLLQEVQEQDDLRLDTALCNAAINACLSGAQWESALSVLQLMKQEGVERDTKTYAALISACRTAGEYDIGLALLEEMEVAGIRKDTDSYTTLLDDCGQAGDWARAAEVMQLIEQDAERGEIDGCVDSK</sequence>
<dbReference type="InterPro" id="IPR011990">
    <property type="entry name" value="TPR-like_helical_dom_sf"/>
</dbReference>
<dbReference type="NCBIfam" id="TIGR00756">
    <property type="entry name" value="PPR"/>
    <property type="match status" value="4"/>
</dbReference>
<gene>
    <name evidence="4" type="ORF">CYMTET_11513</name>
</gene>
<dbReference type="PROSITE" id="PS51375">
    <property type="entry name" value="PPR"/>
    <property type="match status" value="3"/>
</dbReference>
<dbReference type="Gene3D" id="1.25.40.10">
    <property type="entry name" value="Tetratricopeptide repeat domain"/>
    <property type="match status" value="6"/>
</dbReference>
<dbReference type="PANTHER" id="PTHR47447:SF17">
    <property type="entry name" value="OS12G0638900 PROTEIN"/>
    <property type="match status" value="1"/>
</dbReference>
<dbReference type="Pfam" id="PF13812">
    <property type="entry name" value="PPR_3"/>
    <property type="match status" value="2"/>
</dbReference>
<evidence type="ECO:0000256" key="3">
    <source>
        <dbReference type="PROSITE-ProRule" id="PRU00708"/>
    </source>
</evidence>
<dbReference type="AlphaFoldDB" id="A0AAE0GM66"/>
<evidence type="ECO:0000256" key="1">
    <source>
        <dbReference type="ARBA" id="ARBA00007626"/>
    </source>
</evidence>
<keyword evidence="5" id="KW-1185">Reference proteome</keyword>
<feature type="repeat" description="PPR" evidence="3">
    <location>
        <begin position="910"/>
        <end position="944"/>
    </location>
</feature>
<dbReference type="Pfam" id="PF01535">
    <property type="entry name" value="PPR"/>
    <property type="match status" value="5"/>
</dbReference>
<keyword evidence="2" id="KW-0677">Repeat</keyword>
<feature type="repeat" description="PPR" evidence="3">
    <location>
        <begin position="839"/>
        <end position="873"/>
    </location>
</feature>
<comment type="similarity">
    <text evidence="1">Belongs to the PPR family. P subfamily.</text>
</comment>
<evidence type="ECO:0000313" key="5">
    <source>
        <dbReference type="Proteomes" id="UP001190700"/>
    </source>
</evidence>
<name>A0AAE0GM66_9CHLO</name>
<reference evidence="4 5" key="1">
    <citation type="journal article" date="2015" name="Genome Biol. Evol.">
        <title>Comparative Genomics of a Bacterivorous Green Alga Reveals Evolutionary Causalities and Consequences of Phago-Mixotrophic Mode of Nutrition.</title>
        <authorList>
            <person name="Burns J.A."/>
            <person name="Paasch A."/>
            <person name="Narechania A."/>
            <person name="Kim E."/>
        </authorList>
    </citation>
    <scope>NUCLEOTIDE SEQUENCE [LARGE SCALE GENOMIC DNA]</scope>
    <source>
        <strain evidence="4 5">PLY_AMNH</strain>
    </source>
</reference>
<dbReference type="Proteomes" id="UP001190700">
    <property type="component" value="Unassembled WGS sequence"/>
</dbReference>
<accession>A0AAE0GM66</accession>
<proteinExistence type="inferred from homology"/>
<protein>
    <recommendedName>
        <fullName evidence="6">Pentacotripeptide-repeat region of PRORP domain-containing protein</fullName>
    </recommendedName>
</protein>